<keyword evidence="11" id="KW-0969">Cilium</keyword>
<evidence type="ECO:0000256" key="4">
    <source>
        <dbReference type="ARBA" id="ARBA00022737"/>
    </source>
</evidence>
<keyword evidence="6" id="KW-0206">Cytoskeleton</keyword>
<feature type="coiled-coil region" evidence="10">
    <location>
        <begin position="1424"/>
        <end position="1476"/>
    </location>
</feature>
<protein>
    <recommendedName>
        <fullName evidence="9">Cilia- and flagella-associated protein 43</fullName>
    </recommendedName>
</protein>
<evidence type="ECO:0000256" key="9">
    <source>
        <dbReference type="ARBA" id="ARBA00023662"/>
    </source>
</evidence>
<keyword evidence="11" id="KW-0282">Flagellum</keyword>
<dbReference type="Proteomes" id="UP000887116">
    <property type="component" value="Unassembled WGS sequence"/>
</dbReference>
<dbReference type="GO" id="GO:0060271">
    <property type="term" value="P:cilium assembly"/>
    <property type="evidence" value="ECO:0007669"/>
    <property type="project" value="TreeGrafter"/>
</dbReference>
<dbReference type="Gene3D" id="2.130.10.10">
    <property type="entry name" value="YVTN repeat-like/Quinoprotein amine dehydrogenase"/>
    <property type="match status" value="2"/>
</dbReference>
<organism evidence="11 12">
    <name type="scientific">Trichonephila clavata</name>
    <name type="common">Joro spider</name>
    <name type="synonym">Nephila clavata</name>
    <dbReference type="NCBI Taxonomy" id="2740835"/>
    <lineage>
        <taxon>Eukaryota</taxon>
        <taxon>Metazoa</taxon>
        <taxon>Ecdysozoa</taxon>
        <taxon>Arthropoda</taxon>
        <taxon>Chelicerata</taxon>
        <taxon>Arachnida</taxon>
        <taxon>Araneae</taxon>
        <taxon>Araneomorphae</taxon>
        <taxon>Entelegynae</taxon>
        <taxon>Araneoidea</taxon>
        <taxon>Nephilidae</taxon>
        <taxon>Trichonephila</taxon>
    </lineage>
</organism>
<dbReference type="PANTHER" id="PTHR14885">
    <property type="entry name" value="CILIA- AND FLAGELLA-ASSOCIATED PROTEIN 43-RELATED"/>
    <property type="match status" value="1"/>
</dbReference>
<dbReference type="GO" id="GO:0003341">
    <property type="term" value="P:cilium movement"/>
    <property type="evidence" value="ECO:0007669"/>
    <property type="project" value="UniProtKB-ARBA"/>
</dbReference>
<evidence type="ECO:0000256" key="7">
    <source>
        <dbReference type="ARBA" id="ARBA00023273"/>
    </source>
</evidence>
<accession>A0A8X6G723</accession>
<dbReference type="OrthoDB" id="535167at2759"/>
<comment type="similarity">
    <text evidence="8">Belongs to the CFAP43 family.</text>
</comment>
<gene>
    <name evidence="11" type="primary">CFAP43_2</name>
    <name evidence="11" type="ORF">TNCT_362971</name>
</gene>
<keyword evidence="5 10" id="KW-0175">Coiled coil</keyword>
<name>A0A8X6G723_TRICU</name>
<dbReference type="InterPro" id="IPR036322">
    <property type="entry name" value="WD40_repeat_dom_sf"/>
</dbReference>
<evidence type="ECO:0000256" key="1">
    <source>
        <dbReference type="ARBA" id="ARBA00004430"/>
    </source>
</evidence>
<evidence type="ECO:0000256" key="10">
    <source>
        <dbReference type="SAM" id="Coils"/>
    </source>
</evidence>
<evidence type="ECO:0000256" key="6">
    <source>
        <dbReference type="ARBA" id="ARBA00023212"/>
    </source>
</evidence>
<proteinExistence type="inferred from homology"/>
<reference evidence="11" key="1">
    <citation type="submission" date="2020-07" db="EMBL/GenBank/DDBJ databases">
        <title>Multicomponent nature underlies the extraordinary mechanical properties of spider dragline silk.</title>
        <authorList>
            <person name="Kono N."/>
            <person name="Nakamura H."/>
            <person name="Mori M."/>
            <person name="Yoshida Y."/>
            <person name="Ohtoshi R."/>
            <person name="Malay A.D."/>
            <person name="Moran D.A.P."/>
            <person name="Tomita M."/>
            <person name="Numata K."/>
            <person name="Arakawa K."/>
        </authorList>
    </citation>
    <scope>NUCLEOTIDE SEQUENCE</scope>
</reference>
<dbReference type="GO" id="GO:0005930">
    <property type="term" value="C:axoneme"/>
    <property type="evidence" value="ECO:0007669"/>
    <property type="project" value="UniProtKB-SubCell"/>
</dbReference>
<keyword evidence="12" id="KW-1185">Reference proteome</keyword>
<dbReference type="InterPro" id="IPR015943">
    <property type="entry name" value="WD40/YVTN_repeat-like_dom_sf"/>
</dbReference>
<keyword evidence="2" id="KW-0963">Cytoplasm</keyword>
<evidence type="ECO:0000313" key="11">
    <source>
        <dbReference type="EMBL" id="GFQ97691.1"/>
    </source>
</evidence>
<comment type="subcellular location">
    <subcellularLocation>
        <location evidence="1">Cytoplasm</location>
        <location evidence="1">Cytoskeleton</location>
        <location evidence="1">Cilium axoneme</location>
    </subcellularLocation>
</comment>
<comment type="caution">
    <text evidence="11">The sequence shown here is derived from an EMBL/GenBank/DDBJ whole genome shotgun (WGS) entry which is preliminary data.</text>
</comment>
<evidence type="ECO:0000313" key="12">
    <source>
        <dbReference type="Proteomes" id="UP000887116"/>
    </source>
</evidence>
<dbReference type="SUPFAM" id="SSF50978">
    <property type="entry name" value="WD40 repeat-like"/>
    <property type="match status" value="3"/>
</dbReference>
<evidence type="ECO:0000256" key="2">
    <source>
        <dbReference type="ARBA" id="ARBA00022490"/>
    </source>
</evidence>
<sequence>MDVTYFHLKWTQGKCEDRVHFLSENEIAFTCGSNIKICRTDYFSETCIEGPVGGIQCLATNHKKKLLAFSDKASNNYIYIVDYLTFQIISQFNNDGFYDYLRIEFASSTYLFTLEDSPLFTLTLWNWESGVRIQSISHELPYMDTTGCIFSVHSHLKNMACFLQVDRIHFYDIDDLTEVRLRKHTIYLPQSMDKEGFTTLNSTEVENLTWFDKLNHESWGIHSDILHSIPLTCCCEDMSEVEIVRLFDYLQKTTRSHCACHCWLQDSDLLLSTMDGSVLYINFSQNKVKVLYYSEITENKLHSCTITCMSININGLYAAKYNGDFIFVPDFLEKWNETKMFSLSQYPLYTKFLPDFTDLVIITEKNEILVYSLLNNKLTCLSFGNVEDSVVGVYVPNELYVITAKTNGKIEAWEIKNGIQQSETNIGDIVTTMEGSTLLPLALIATSSSYLYIVDASESGMLRTLEILRPCEKPIIHICIQNYGKLALLLSEDNKLFVLSILPTKNFCLLGYTILIYQIKDMALFSNGLEDVSYIFLLCWPKQGIVKNSTILTFELPNDFEDNFNYYWKDESGILDFDVLELKEIIIDHIALNIIVHQQLGVFLAVIPDNDIQNMPEILDYIFPDNISRSLSVPFDLANSRLIISPSNNAILIVNCKGEMCLWLVNDSKTNYILDISTYSKSTEVPFIKFAATEDALIIGSQNGDVACYDLSILTKRNVSDWIIKRESTVSLERKQLFSRDSKIVRDAEMIPWDVLMIGKQNEKCLKKLEVKRISVYQRMFLLAEELETLTNENSLLPEEYQWGNEEFILEDKPREDLINEKENSITCYEKYLSDQLNDGLKIISDMKQQCIDNMLQTGNILDSLSKGRSLYNYPIVNIPEYTKSQIQKAFKKSQIEKCLKDLMLGKEYIEREESLNFDLLEFKEIKEKIGTELRKEIFLLQTKEERIDYTYILEYIIFQKRLAFNRNFQQLLEFKKETVNIIKANNLQIKETAKLIGEEHDIWELDEVTECLEIKLHPTEEEIEKNSHLKLEEESKISKGIAGYFLEDKWLQALLSPTDAEAQQKLKKMKRDALSRMKKEIDKLHKNSLETFQYYETYHERIVDEKLKWDLDILQEELQLFLIIFCTSNRKQMKRGYVFLRNCINNLKVSLKMAESQKTDINALISKMKKVQESLNKEAKLTDFEVMNLSKLSRNKYAYLEAYTKRPRIKSIEETLDPNEVSFKPEYSDFQEINSIKYKPPRVPLNFWRELCLFREQKVKIEGMLDQVIIDHNKFSRSKEDINNLLDKLRASILVKSVFSRCMHEKVLDSFIEVPIVFSGNSSQLETEFPNKLAFNFCTFIKKRHIEALNNAMRIAGEDNLQALQKKEKAKNQIKRNVLKLKCITLEQRDLKIDIETILSLPLGREVQNAIQDPKGFGPHIKINELEKSHEQEKSEIQRHMQNSLDNISREKARMENLRRGMNQRLKEIEKLKGNLHELFKLGDKK</sequence>
<dbReference type="EMBL" id="BMAO01024781">
    <property type="protein sequence ID" value="GFQ97691.1"/>
    <property type="molecule type" value="Genomic_DNA"/>
</dbReference>
<evidence type="ECO:0000256" key="3">
    <source>
        <dbReference type="ARBA" id="ARBA00022574"/>
    </source>
</evidence>
<evidence type="ECO:0000256" key="8">
    <source>
        <dbReference type="ARBA" id="ARBA00023605"/>
    </source>
</evidence>
<evidence type="ECO:0000256" key="5">
    <source>
        <dbReference type="ARBA" id="ARBA00023054"/>
    </source>
</evidence>
<keyword evidence="7" id="KW-0966">Cell projection</keyword>
<keyword evidence="3" id="KW-0853">WD repeat</keyword>
<dbReference type="PANTHER" id="PTHR14885:SF1">
    <property type="entry name" value="CILIA- AND FLAGELLA-ASSOCIATED PROTEIN 43"/>
    <property type="match status" value="1"/>
</dbReference>
<keyword evidence="4" id="KW-0677">Repeat</keyword>